<feature type="domain" description="SD-repeat containing protein B" evidence="7">
    <location>
        <begin position="925"/>
        <end position="1030"/>
    </location>
</feature>
<evidence type="ECO:0000259" key="7">
    <source>
        <dbReference type="Pfam" id="PF17210"/>
    </source>
</evidence>
<evidence type="ECO:0000256" key="5">
    <source>
        <dbReference type="SAM" id="Phobius"/>
    </source>
</evidence>
<feature type="region of interest" description="Disordered" evidence="4">
    <location>
        <begin position="1047"/>
        <end position="1118"/>
    </location>
</feature>
<evidence type="ECO:0000313" key="9">
    <source>
        <dbReference type="Proteomes" id="UP001318300"/>
    </source>
</evidence>
<dbReference type="InterPro" id="IPR051417">
    <property type="entry name" value="SDr/BOS_complex"/>
</dbReference>
<dbReference type="Pfam" id="PF17210">
    <property type="entry name" value="SdrD_B"/>
    <property type="match status" value="1"/>
</dbReference>
<dbReference type="EMBL" id="JAAOYO010000004">
    <property type="protein sequence ID" value="NII42315.1"/>
    <property type="molecule type" value="Genomic_DNA"/>
</dbReference>
<gene>
    <name evidence="8" type="ORF">E9228_002973</name>
</gene>
<name>A0ABX0TA06_9MICO</name>
<evidence type="ECO:0000313" key="8">
    <source>
        <dbReference type="EMBL" id="NII42315.1"/>
    </source>
</evidence>
<dbReference type="InterPro" id="IPR013783">
    <property type="entry name" value="Ig-like_fold"/>
</dbReference>
<keyword evidence="5" id="KW-0812">Transmembrane</keyword>
<accession>A0ABX0TA06</accession>
<evidence type="ECO:0000256" key="2">
    <source>
        <dbReference type="ARBA" id="ARBA00022525"/>
    </source>
</evidence>
<dbReference type="RefSeq" id="WP_166781289.1">
    <property type="nucleotide sequence ID" value="NZ_JAAOYO010000004.1"/>
</dbReference>
<evidence type="ECO:0000256" key="3">
    <source>
        <dbReference type="ARBA" id="ARBA00022729"/>
    </source>
</evidence>
<feature type="chain" id="PRO_5045814123" description="SD-repeat containing protein B domain-containing protein" evidence="6">
    <location>
        <begin position="28"/>
        <end position="1157"/>
    </location>
</feature>
<evidence type="ECO:0000256" key="1">
    <source>
        <dbReference type="ARBA" id="ARBA00004613"/>
    </source>
</evidence>
<dbReference type="PANTHER" id="PTHR23303">
    <property type="entry name" value="CARBOXYPEPTIDASE REGULATORY REGION-CONTAINING"/>
    <property type="match status" value="1"/>
</dbReference>
<comment type="subcellular location">
    <subcellularLocation>
        <location evidence="1">Secreted</location>
    </subcellularLocation>
</comment>
<feature type="transmembrane region" description="Helical" evidence="5">
    <location>
        <begin position="1131"/>
        <end position="1151"/>
    </location>
</feature>
<keyword evidence="9" id="KW-1185">Reference proteome</keyword>
<protein>
    <recommendedName>
        <fullName evidence="7">SD-repeat containing protein B domain-containing protein</fullName>
    </recommendedName>
</protein>
<dbReference type="Proteomes" id="UP001318300">
    <property type="component" value="Unassembled WGS sequence"/>
</dbReference>
<keyword evidence="5" id="KW-1133">Transmembrane helix</keyword>
<organism evidence="8 9">
    <name type="scientific">Curtobacterium salicis</name>
    <dbReference type="NCBI Taxonomy" id="1779862"/>
    <lineage>
        <taxon>Bacteria</taxon>
        <taxon>Bacillati</taxon>
        <taxon>Actinomycetota</taxon>
        <taxon>Actinomycetes</taxon>
        <taxon>Micrococcales</taxon>
        <taxon>Microbacteriaceae</taxon>
        <taxon>Curtobacterium</taxon>
    </lineage>
</organism>
<feature type="compositionally biased region" description="Low complexity" evidence="4">
    <location>
        <begin position="1094"/>
        <end position="1117"/>
    </location>
</feature>
<feature type="region of interest" description="Disordered" evidence="4">
    <location>
        <begin position="1001"/>
        <end position="1020"/>
    </location>
</feature>
<keyword evidence="3 6" id="KW-0732">Signal</keyword>
<comment type="caution">
    <text evidence="8">The sequence shown here is derived from an EMBL/GenBank/DDBJ whole genome shotgun (WGS) entry which is preliminary data.</text>
</comment>
<evidence type="ECO:0000256" key="6">
    <source>
        <dbReference type="SAM" id="SignalP"/>
    </source>
</evidence>
<keyword evidence="2" id="KW-0964">Secreted</keyword>
<dbReference type="SUPFAM" id="SSF117074">
    <property type="entry name" value="Hypothetical protein PA1324"/>
    <property type="match status" value="1"/>
</dbReference>
<dbReference type="InterPro" id="IPR033764">
    <property type="entry name" value="Sdr_B"/>
</dbReference>
<sequence>MHPRATPRAALALAVVLAVTTPSAAAAATSTDPPAVDVTRATVGLALEVAKDGNGPFTPAAGPGADTDAGNGIVRTRDAVTYRVTMNSTGGASTNGRFTLSAPAGTSWAGVPAPCRGAGSGIAGAELTCNVGTIAEGQAVAVPAVLDVSGDLRNGDTLRVVGTGTADGTDVEAVTATSPTTTVSAAARYNLSKNVTASRLDTDVFGPDGETRGIQLVYPMTVDWDPVVPGQGLLGFERSAGPMTFTDDLSGILGDLPSEAVLWNGGHPACGVNERTDWRFGSLPGGRGGTADSVTDSGTIICEQDAAGEPVSVTITGTVTDPTHLPTTGLTGTLTQPNRAYFVSGYLSVWMPTPPPGTSVDSVNTYTPLQTTSISGAPNFPGSTEPTGDNRAARNIVEFAAGGGFKHLYRVDGEGSSVSPGSARQGDPWVTPGTVLRSDVGARNDGIRPFQDVVLCDTFDRATQRLARLGTGRVASWTSGLTGGTVQYAAYDMTSPEEGQRQATCEDRDGPWYDQPEDVPGGVDAVGAIRATGGLAGGKTGALYSYVRIEDVADGTRALDFGHLRFGSDKPWVHDVSSDPDLGAGGLSDSVLVTEDLARVTKKIVDAGHDATDTPDATRFAVAGNTIDYALYPSLTNGNTTGRPSAVTVQDVLPLHVSYVTGSASVAPETDTVTDDDGQRRQRLTWTFPEAEPNTELPPITYSAEVSATAPAAPVTNAVVIASPSDRSEERYRRAERAVQIVTTGGVRVEQTAVEPVVVTGDELEWQLDSTNTDAVAIDDTDLIAVLPFLGPGQTSSFHGTAALAEPVPADAAGDETVSYTTREPEEIVLDGAHRSNQQGGSTTWCAEADFGSDGCPDSLTDVTAFRLQRGAPVAVGATVTHRIALRTDGQHDGDRYTNRFGLRASNLALAVLSNPSTIRVVAGAVGDHVWTDQDGDGIQDAGEPGLEGVDVRLTGTDDHGDGVDRTTSTDVDGDYRFGALRPGTYTVTFRAPDGRAFTHQLAGPDRAVDSDAAADGTTAETVVARKTTDGALEGVDRIDTIDAGVLPESDVVDPPGAVDPGFTVAPDGPGGTGEPGGTDQPGTDQPGSEQSGPATASPDPTADATKRPTGATDAAAGTGGVLAFTGSEGLVLMSGAALLLVLVGGALVGVRRVRRR</sequence>
<reference evidence="8 9" key="1">
    <citation type="submission" date="2020-03" db="EMBL/GenBank/DDBJ databases">
        <title>Above-ground endophytic microbial communities from plants in different locations in the United States.</title>
        <authorList>
            <person name="Frank C."/>
        </authorList>
    </citation>
    <scope>NUCLEOTIDE SEQUENCE [LARGE SCALE GENOMIC DNA]</scope>
    <source>
        <strain evidence="8 9">WW7</strain>
    </source>
</reference>
<dbReference type="PANTHER" id="PTHR23303:SF15">
    <property type="entry name" value="COLOSSIN-A"/>
    <property type="match status" value="1"/>
</dbReference>
<feature type="signal peptide" evidence="6">
    <location>
        <begin position="1"/>
        <end position="27"/>
    </location>
</feature>
<evidence type="ECO:0000256" key="4">
    <source>
        <dbReference type="SAM" id="MobiDB-lite"/>
    </source>
</evidence>
<keyword evidence="5" id="KW-0472">Membrane</keyword>
<dbReference type="Gene3D" id="2.60.40.10">
    <property type="entry name" value="Immunoglobulins"/>
    <property type="match status" value="1"/>
</dbReference>
<proteinExistence type="predicted"/>